<dbReference type="EMBL" id="AP018203">
    <property type="protein sequence ID" value="BAY57281.1"/>
    <property type="molecule type" value="Genomic_DNA"/>
</dbReference>
<organism evidence="2 3">
    <name type="scientific">Leptolyngbya boryana NIES-2135</name>
    <dbReference type="NCBI Taxonomy" id="1973484"/>
    <lineage>
        <taxon>Bacteria</taxon>
        <taxon>Bacillati</taxon>
        <taxon>Cyanobacteriota</taxon>
        <taxon>Cyanophyceae</taxon>
        <taxon>Leptolyngbyales</taxon>
        <taxon>Leptolyngbyaceae</taxon>
        <taxon>Leptolyngbya group</taxon>
        <taxon>Leptolyngbya</taxon>
    </lineage>
</organism>
<evidence type="ECO:0008006" key="4">
    <source>
        <dbReference type="Google" id="ProtNLM"/>
    </source>
</evidence>
<keyword evidence="1" id="KW-0812">Transmembrane</keyword>
<keyword evidence="1" id="KW-0472">Membrane</keyword>
<feature type="transmembrane region" description="Helical" evidence="1">
    <location>
        <begin position="68"/>
        <end position="88"/>
    </location>
</feature>
<dbReference type="PANTHER" id="PTHR28008:SF1">
    <property type="entry name" value="DOMAIN PROTEIN, PUTATIVE (AFU_ORTHOLOGUE AFUA_3G10980)-RELATED"/>
    <property type="match status" value="1"/>
</dbReference>
<dbReference type="PANTHER" id="PTHR28008">
    <property type="entry name" value="DOMAIN PROTEIN, PUTATIVE (AFU_ORTHOLOGUE AFUA_3G10980)-RELATED"/>
    <property type="match status" value="1"/>
</dbReference>
<feature type="transmembrane region" description="Helical" evidence="1">
    <location>
        <begin position="12"/>
        <end position="30"/>
    </location>
</feature>
<reference evidence="2 3" key="1">
    <citation type="submission" date="2017-06" db="EMBL/GenBank/DDBJ databases">
        <title>Genome sequencing of cyanobaciteial culture collection at National Institute for Environmental Studies (NIES).</title>
        <authorList>
            <person name="Hirose Y."/>
            <person name="Shimura Y."/>
            <person name="Fujisawa T."/>
            <person name="Nakamura Y."/>
            <person name="Kawachi M."/>
        </authorList>
    </citation>
    <scope>NUCLEOTIDE SEQUENCE [LARGE SCALE GENOMIC DNA]</scope>
    <source>
        <strain evidence="2 3">NIES-2135</strain>
    </source>
</reference>
<evidence type="ECO:0000313" key="2">
    <source>
        <dbReference type="EMBL" id="BAY57281.1"/>
    </source>
</evidence>
<name>A0A1Z4JKN3_LEPBY</name>
<keyword evidence="3" id="KW-1185">Reference proteome</keyword>
<proteinExistence type="predicted"/>
<keyword evidence="1" id="KW-1133">Transmembrane helix</keyword>
<evidence type="ECO:0000256" key="1">
    <source>
        <dbReference type="SAM" id="Phobius"/>
    </source>
</evidence>
<dbReference type="AlphaFoldDB" id="A0A1Z4JKN3"/>
<sequence>MSSKAVKVSALVYAIVFLTILILAYTGNLPTQLDFIPYLDKIGHVILYAIATYLGHSLFGYRRLRNGLPIFPLLFAIFTIVEEAVQGFSPNRTLDAIDLVMSLFGIGLGYQLAENGNKRRS</sequence>
<evidence type="ECO:0000313" key="3">
    <source>
        <dbReference type="Proteomes" id="UP000217895"/>
    </source>
</evidence>
<dbReference type="NCBIfam" id="NF037970">
    <property type="entry name" value="vanZ_1"/>
    <property type="match status" value="1"/>
</dbReference>
<feature type="transmembrane region" description="Helical" evidence="1">
    <location>
        <begin position="42"/>
        <end position="61"/>
    </location>
</feature>
<accession>A0A1Z4JKN3</accession>
<gene>
    <name evidence="2" type="ORF">NIES2135_41450</name>
</gene>
<feature type="transmembrane region" description="Helical" evidence="1">
    <location>
        <begin position="94"/>
        <end position="113"/>
    </location>
</feature>
<protein>
    <recommendedName>
        <fullName evidence="4">VanZ-like domain-containing protein</fullName>
    </recommendedName>
</protein>
<dbReference type="Proteomes" id="UP000217895">
    <property type="component" value="Chromosome"/>
</dbReference>